<organism evidence="2 3">
    <name type="scientific">Ancylostoma ceylanicum</name>
    <dbReference type="NCBI Taxonomy" id="53326"/>
    <lineage>
        <taxon>Eukaryota</taxon>
        <taxon>Metazoa</taxon>
        <taxon>Ecdysozoa</taxon>
        <taxon>Nematoda</taxon>
        <taxon>Chromadorea</taxon>
        <taxon>Rhabditida</taxon>
        <taxon>Rhabditina</taxon>
        <taxon>Rhabditomorpha</taxon>
        <taxon>Strongyloidea</taxon>
        <taxon>Ancylostomatidae</taxon>
        <taxon>Ancylostomatinae</taxon>
        <taxon>Ancylostoma</taxon>
    </lineage>
</organism>
<dbReference type="EMBL" id="JARK01001354">
    <property type="protein sequence ID" value="EYC21936.1"/>
    <property type="molecule type" value="Genomic_DNA"/>
</dbReference>
<name>A0A016V3V8_9BILA</name>
<feature type="transmembrane region" description="Helical" evidence="1">
    <location>
        <begin position="6"/>
        <end position="27"/>
    </location>
</feature>
<keyword evidence="1" id="KW-1133">Transmembrane helix</keyword>
<evidence type="ECO:0000256" key="1">
    <source>
        <dbReference type="SAM" id="Phobius"/>
    </source>
</evidence>
<dbReference type="OrthoDB" id="5856629at2759"/>
<keyword evidence="1" id="KW-0472">Membrane</keyword>
<sequence length="77" mass="8636">MISLRSIVVVVFFISFIIGVVDAFYLGSDDRDPFQKRFYNGQNMAEYIDAIRRGALSGGMPSYMSYLDVNRRGSAAV</sequence>
<keyword evidence="3" id="KW-1185">Reference proteome</keyword>
<gene>
    <name evidence="2" type="primary">Acey_s0018.g3620</name>
    <name evidence="2" type="ORF">Y032_0018g3620</name>
</gene>
<dbReference type="AlphaFoldDB" id="A0A016V3V8"/>
<keyword evidence="1" id="KW-0812">Transmembrane</keyword>
<evidence type="ECO:0000313" key="2">
    <source>
        <dbReference type="EMBL" id="EYC21936.1"/>
    </source>
</evidence>
<dbReference type="Proteomes" id="UP000024635">
    <property type="component" value="Unassembled WGS sequence"/>
</dbReference>
<comment type="caution">
    <text evidence="2">The sequence shown here is derived from an EMBL/GenBank/DDBJ whole genome shotgun (WGS) entry which is preliminary data.</text>
</comment>
<accession>A0A016V3V8</accession>
<reference evidence="3" key="1">
    <citation type="journal article" date="2015" name="Nat. Genet.">
        <title>The genome and transcriptome of the zoonotic hookworm Ancylostoma ceylanicum identify infection-specific gene families.</title>
        <authorList>
            <person name="Schwarz E.M."/>
            <person name="Hu Y."/>
            <person name="Antoshechkin I."/>
            <person name="Miller M.M."/>
            <person name="Sternberg P.W."/>
            <person name="Aroian R.V."/>
        </authorList>
    </citation>
    <scope>NUCLEOTIDE SEQUENCE</scope>
    <source>
        <strain evidence="3">HY135</strain>
    </source>
</reference>
<protein>
    <submittedName>
        <fullName evidence="2">Uncharacterized protein</fullName>
    </submittedName>
</protein>
<evidence type="ECO:0000313" key="3">
    <source>
        <dbReference type="Proteomes" id="UP000024635"/>
    </source>
</evidence>
<proteinExistence type="predicted"/>